<keyword evidence="1" id="KW-0614">Plasmid</keyword>
<dbReference type="SUPFAM" id="SSF88723">
    <property type="entry name" value="PIN domain-like"/>
    <property type="match status" value="1"/>
</dbReference>
<keyword evidence="2" id="KW-1185">Reference proteome</keyword>
<evidence type="ECO:0000313" key="1">
    <source>
        <dbReference type="EMBL" id="ADD07670.1"/>
    </source>
</evidence>
<dbReference type="HOGENOM" id="CLU_1691485_0_0_2"/>
<evidence type="ECO:0008006" key="3">
    <source>
        <dbReference type="Google" id="ProtNLM"/>
    </source>
</evidence>
<sequence>MKILDTNLWVFGTLGTNDRAERLLDDIERGETVSAINAYMVQEALNAFDRTPGLTARERDELKTLFLTRLTRMTGLIEAPSSRDFADSLLDERRANVHTQLLARITGVQPKDIPIVVLAFEHRDREPTVLTNDADFAAFAPAEHTLSKLALEYVD</sequence>
<geneLocation type="plasmid" evidence="1 2">
    <name>pNMAG02</name>
</geneLocation>
<dbReference type="AlphaFoldDB" id="D3T261"/>
<reference evidence="1 2" key="2">
    <citation type="journal article" date="2012" name="BMC Genomics">
        <title>A comparative genomics perspective on the genetic content of the alkaliphilic haloarchaeon Natrialba magadii ATCC 43099T.</title>
        <authorList>
            <person name="Siddaramappa S."/>
            <person name="Challacombe J.F."/>
            <person name="Decastro R.E."/>
            <person name="Pfeiffer F."/>
            <person name="Sastre D.E."/>
            <person name="Gimenez M.I."/>
            <person name="Paggi R.A."/>
            <person name="Detter J.C."/>
            <person name="Davenport K.W."/>
            <person name="Goodwin L.A."/>
            <person name="Kyrpides N."/>
            <person name="Tapia R."/>
            <person name="Pitluck S."/>
            <person name="Lucas S."/>
            <person name="Woyke T."/>
            <person name="Maupin-Furlow J.A."/>
        </authorList>
    </citation>
    <scope>NUCLEOTIDE SEQUENCE [LARGE SCALE GENOMIC DNA]</scope>
    <source>
        <strain evidence="2">ATCC 43099 / DSM 3394 / CCM 3739 / CIP 104546 / IAM 13178 / JCM 8861 / NBRC 102185 / NCIMB 2190 / MS3</strain>
    </source>
</reference>
<proteinExistence type="predicted"/>
<dbReference type="GeneID" id="8828889"/>
<dbReference type="InterPro" id="IPR029060">
    <property type="entry name" value="PIN-like_dom_sf"/>
</dbReference>
<reference evidence="2" key="1">
    <citation type="submission" date="2010-02" db="EMBL/GenBank/DDBJ databases">
        <title>Complete sequence of plasmid 2 of Natrialba magadii ATCC 43099.</title>
        <authorList>
            <consortium name="US DOE Joint Genome Institute"/>
            <person name="Lucas S."/>
            <person name="Copeland A."/>
            <person name="Lapidus A."/>
            <person name="Cheng J.-F."/>
            <person name="Bruce D."/>
            <person name="Goodwin L."/>
            <person name="Pitluck S."/>
            <person name="Davenport K."/>
            <person name="Saunders E."/>
            <person name="Detter J.C."/>
            <person name="Han C."/>
            <person name="Tapia R."/>
            <person name="Land M."/>
            <person name="Hauser L."/>
            <person name="Kyrpides N."/>
            <person name="Mikhailova N."/>
            <person name="De Castro R.E."/>
            <person name="Maupin-Furlow J.A."/>
            <person name="Woyke T."/>
        </authorList>
    </citation>
    <scope>NUCLEOTIDE SEQUENCE [LARGE SCALE GENOMIC DNA]</scope>
    <source>
        <strain evidence="2">ATCC 43099 / DSM 3394 / CCM 3739 / CIP 104546 / IAM 13178 / JCM 8861 / NBRC 102185 / NCIMB 2190 / MS3</strain>
        <plasmid evidence="2">pNMAG02</plasmid>
    </source>
</reference>
<protein>
    <recommendedName>
        <fullName evidence="3">PIN domain-containing protein</fullName>
    </recommendedName>
</protein>
<dbReference type="KEGG" id="nmg:Nmag_4155"/>
<dbReference type="PaxDb" id="547559-Nmag_4155"/>
<name>D3T261_NATMM</name>
<accession>D3T261</accession>
<dbReference type="OrthoDB" id="196874at2157"/>
<gene>
    <name evidence="1" type="ordered locus">Nmag_4155</name>
</gene>
<organism evidence="1 2">
    <name type="scientific">Natrialba magadii (strain ATCC 43099 / DSM 3394 / CCM 3739 / CIP 104546 / IAM 13178 / JCM 8861 / NBRC 102185 / NCIMB 2190 / MS3)</name>
    <name type="common">Natronobacterium magadii</name>
    <dbReference type="NCBI Taxonomy" id="547559"/>
    <lineage>
        <taxon>Archaea</taxon>
        <taxon>Methanobacteriati</taxon>
        <taxon>Methanobacteriota</taxon>
        <taxon>Stenosarchaea group</taxon>
        <taxon>Halobacteria</taxon>
        <taxon>Halobacteriales</taxon>
        <taxon>Natrialbaceae</taxon>
        <taxon>Natrialba</taxon>
    </lineage>
</organism>
<evidence type="ECO:0000313" key="2">
    <source>
        <dbReference type="Proteomes" id="UP000001879"/>
    </source>
</evidence>
<dbReference type="EMBL" id="CP001934">
    <property type="protein sequence ID" value="ADD07670.1"/>
    <property type="molecule type" value="Genomic_DNA"/>
</dbReference>
<dbReference type="Gene3D" id="3.40.50.1010">
    <property type="entry name" value="5'-nuclease"/>
    <property type="match status" value="1"/>
</dbReference>
<dbReference type="RefSeq" id="WP_012996982.1">
    <property type="nucleotide sequence ID" value="NC_013924.1"/>
</dbReference>
<dbReference type="Proteomes" id="UP000001879">
    <property type="component" value="Plasmid pNMAG02"/>
</dbReference>
<dbReference type="eggNOG" id="arCOG10206">
    <property type="taxonomic scope" value="Archaea"/>
</dbReference>